<comment type="caution">
    <text evidence="1">The sequence shown here is derived from an EMBL/GenBank/DDBJ whole genome shotgun (WGS) entry which is preliminary data.</text>
</comment>
<organism evidence="1 2">
    <name type="scientific">Kipferlia bialata</name>
    <dbReference type="NCBI Taxonomy" id="797122"/>
    <lineage>
        <taxon>Eukaryota</taxon>
        <taxon>Metamonada</taxon>
        <taxon>Carpediemonas-like organisms</taxon>
        <taxon>Kipferlia</taxon>
    </lineage>
</organism>
<dbReference type="EMBL" id="BDIP01011553">
    <property type="protein sequence ID" value="GCA65563.1"/>
    <property type="molecule type" value="Genomic_DNA"/>
</dbReference>
<dbReference type="AlphaFoldDB" id="A0A391P7L2"/>
<accession>A0A391P7L2</accession>
<name>A0A391P7L2_9EUKA</name>
<evidence type="ECO:0000313" key="2">
    <source>
        <dbReference type="Proteomes" id="UP000265618"/>
    </source>
</evidence>
<sequence length="28" mass="3284">SYLEIDHVLVRLNRSTTVHADKMSRWVG</sequence>
<evidence type="ECO:0000313" key="1">
    <source>
        <dbReference type="EMBL" id="GCA65563.1"/>
    </source>
</evidence>
<keyword evidence="2" id="KW-1185">Reference proteome</keyword>
<reference evidence="1 2" key="1">
    <citation type="journal article" date="2018" name="PLoS ONE">
        <title>The draft genome of Kipferlia bialata reveals reductive genome evolution in fornicate parasites.</title>
        <authorList>
            <person name="Tanifuji G."/>
            <person name="Takabayashi S."/>
            <person name="Kume K."/>
            <person name="Takagi M."/>
            <person name="Nakayama T."/>
            <person name="Kamikawa R."/>
            <person name="Inagaki Y."/>
            <person name="Hashimoto T."/>
        </authorList>
    </citation>
    <scope>NUCLEOTIDE SEQUENCE [LARGE SCALE GENOMIC DNA]</scope>
    <source>
        <strain evidence="1">NY0173</strain>
    </source>
</reference>
<proteinExistence type="predicted"/>
<protein>
    <submittedName>
        <fullName evidence="1">Uncharacterized protein</fullName>
    </submittedName>
</protein>
<feature type="non-terminal residue" evidence="1">
    <location>
        <position position="1"/>
    </location>
</feature>
<gene>
    <name evidence="1" type="ORF">KIPB_017383</name>
</gene>
<dbReference type="Proteomes" id="UP000265618">
    <property type="component" value="Unassembled WGS sequence"/>
</dbReference>